<feature type="binding site" evidence="12">
    <location>
        <position position="132"/>
    </location>
    <ligand>
        <name>Fe(2+)</name>
        <dbReference type="ChEBI" id="CHEBI:29033"/>
        <note>for iron-dependent acireductone dioxygenase activity</note>
    </ligand>
</feature>
<dbReference type="Pfam" id="PF03079">
    <property type="entry name" value="ARD"/>
    <property type="match status" value="1"/>
</dbReference>
<feature type="binding site" evidence="12">
    <location>
        <position position="126"/>
    </location>
    <ligand>
        <name>Fe(2+)</name>
        <dbReference type="ChEBI" id="CHEBI:29033"/>
        <note>for iron-dependent acireductone dioxygenase activity</note>
    </ligand>
</feature>
<dbReference type="InterPro" id="IPR011051">
    <property type="entry name" value="RmlC_Cupin_sf"/>
</dbReference>
<evidence type="ECO:0000256" key="6">
    <source>
        <dbReference type="ARBA" id="ARBA00022723"/>
    </source>
</evidence>
<gene>
    <name evidence="14" type="ORF">FVE85_6142</name>
</gene>
<keyword evidence="7 12" id="KW-0223">Dioxygenase</keyword>
<dbReference type="GO" id="GO:0016151">
    <property type="term" value="F:nickel cation binding"/>
    <property type="evidence" value="ECO:0007669"/>
    <property type="project" value="UniProtKB-UniRule"/>
</dbReference>
<dbReference type="HAMAP" id="MF_03154">
    <property type="entry name" value="Salvage_MtnD_euk"/>
    <property type="match status" value="1"/>
</dbReference>
<feature type="binding site" evidence="12">
    <location>
        <position position="171"/>
    </location>
    <ligand>
        <name>Fe(2+)</name>
        <dbReference type="ChEBI" id="CHEBI:29033"/>
        <note>for iron-dependent acireductone dioxygenase activity</note>
    </ligand>
</feature>
<dbReference type="UniPathway" id="UPA00904">
    <property type="reaction ID" value="UER00878"/>
</dbReference>
<evidence type="ECO:0000313" key="15">
    <source>
        <dbReference type="Proteomes" id="UP000324585"/>
    </source>
</evidence>
<feature type="region of interest" description="Disordered" evidence="13">
    <location>
        <begin position="1"/>
        <end position="27"/>
    </location>
</feature>
<dbReference type="OMA" id="WYMDESQ"/>
<proteinExistence type="inferred from homology"/>
<evidence type="ECO:0000256" key="8">
    <source>
        <dbReference type="ARBA" id="ARBA00023002"/>
    </source>
</evidence>
<dbReference type="GO" id="GO:0005506">
    <property type="term" value="F:iron ion binding"/>
    <property type="evidence" value="ECO:0007669"/>
    <property type="project" value="UniProtKB-UniRule"/>
</dbReference>
<comment type="cofactor">
    <cofactor evidence="12">
        <name>Fe(2+)</name>
        <dbReference type="ChEBI" id="CHEBI:29033"/>
    </cofactor>
    <cofactor evidence="12">
        <name>Ni(2+)</name>
        <dbReference type="ChEBI" id="CHEBI:49786"/>
    </cofactor>
    <text evidence="12">Binds either 1 Fe or Ni cation per monomer. Iron-binding promotes an acireductone dioxygenase reaction producing 2-keto-4-methylthiobutyrate, while nickel-binding promotes an acireductone dioxygenase reaction producing 3-(methylsulfanyl)propanoate.</text>
</comment>
<feature type="compositionally biased region" description="Basic and acidic residues" evidence="13">
    <location>
        <begin position="9"/>
        <end position="21"/>
    </location>
</feature>
<evidence type="ECO:0000256" key="4">
    <source>
        <dbReference type="ARBA" id="ARBA00022596"/>
    </source>
</evidence>
<comment type="pathway">
    <text evidence="12">Amino-acid biosynthesis; L-methionine biosynthesis via salvage pathway; L-methionine from S-methyl-5-thio-alpha-D-ribose 1-phosphate: step 5/6.</text>
</comment>
<dbReference type="EC" id="1.13.11.53" evidence="12"/>
<keyword evidence="5 12" id="KW-0028">Amino-acid biosynthesis</keyword>
<evidence type="ECO:0000256" key="1">
    <source>
        <dbReference type="ARBA" id="ARBA00000428"/>
    </source>
</evidence>
<dbReference type="EMBL" id="VRMN01000001">
    <property type="protein sequence ID" value="KAA8498557.1"/>
    <property type="molecule type" value="Genomic_DNA"/>
</dbReference>
<feature type="binding site" evidence="12">
    <location>
        <position position="171"/>
    </location>
    <ligand>
        <name>Ni(2+)</name>
        <dbReference type="ChEBI" id="CHEBI:49786"/>
        <note>for nickel-dependent acireductone dioxygenase activity</note>
    </ligand>
</feature>
<feature type="binding site" evidence="12">
    <location>
        <position position="128"/>
    </location>
    <ligand>
        <name>Ni(2+)</name>
        <dbReference type="ChEBI" id="CHEBI:49786"/>
        <note>for nickel-dependent acireductone dioxygenase activity</note>
    </ligand>
</feature>
<dbReference type="AlphaFoldDB" id="A0A5J4Z7C9"/>
<keyword evidence="11 12" id="KW-0539">Nucleus</keyword>
<evidence type="ECO:0000256" key="10">
    <source>
        <dbReference type="ARBA" id="ARBA00023167"/>
    </source>
</evidence>
<dbReference type="GO" id="GO:0019509">
    <property type="term" value="P:L-methionine salvage from methylthioadenosine"/>
    <property type="evidence" value="ECO:0007669"/>
    <property type="project" value="UniProtKB-UniRule"/>
</dbReference>
<feature type="binding site" evidence="12">
    <location>
        <position position="126"/>
    </location>
    <ligand>
        <name>Ni(2+)</name>
        <dbReference type="ChEBI" id="CHEBI:49786"/>
        <note>for nickel-dependent acireductone dioxygenase activity</note>
    </ligand>
</feature>
<evidence type="ECO:0000256" key="7">
    <source>
        <dbReference type="ARBA" id="ARBA00022964"/>
    </source>
</evidence>
<keyword evidence="9 12" id="KW-0408">Iron</keyword>
<comment type="catalytic activity">
    <reaction evidence="1 12">
        <text>1,2-dihydroxy-5-(methylsulfanyl)pent-1-en-3-one + O2 = 4-methylsulfanyl-2-oxobutanoate + formate + 2 H(+)</text>
        <dbReference type="Rhea" id="RHEA:24504"/>
        <dbReference type="ChEBI" id="CHEBI:15378"/>
        <dbReference type="ChEBI" id="CHEBI:15379"/>
        <dbReference type="ChEBI" id="CHEBI:15740"/>
        <dbReference type="ChEBI" id="CHEBI:16723"/>
        <dbReference type="ChEBI" id="CHEBI:49252"/>
        <dbReference type="EC" id="1.13.11.54"/>
    </reaction>
</comment>
<keyword evidence="3 12" id="KW-0963">Cytoplasm</keyword>
<dbReference type="GO" id="GO:0010308">
    <property type="term" value="F:acireductone dioxygenase (Ni2+-requiring) activity"/>
    <property type="evidence" value="ECO:0007669"/>
    <property type="project" value="UniProtKB-UniRule"/>
</dbReference>
<evidence type="ECO:0000256" key="11">
    <source>
        <dbReference type="ARBA" id="ARBA00023242"/>
    </source>
</evidence>
<dbReference type="GO" id="GO:0010309">
    <property type="term" value="F:acireductone dioxygenase [iron(II)-requiring] activity"/>
    <property type="evidence" value="ECO:0007669"/>
    <property type="project" value="UniProtKB-UniRule"/>
</dbReference>
<evidence type="ECO:0000256" key="3">
    <source>
        <dbReference type="ARBA" id="ARBA00022490"/>
    </source>
</evidence>
<comment type="caution">
    <text evidence="14">The sequence shown here is derived from an EMBL/GenBank/DDBJ whole genome shotgun (WGS) entry which is preliminary data.</text>
</comment>
<comment type="subcellular location">
    <subcellularLocation>
        <location evidence="2">Cell membrane</location>
        <topology evidence="2">Peripheral membrane protein</topology>
        <orientation evidence="2">Cytoplasmic side</orientation>
    </subcellularLocation>
    <subcellularLocation>
        <location evidence="12">Cytoplasm</location>
    </subcellularLocation>
    <subcellularLocation>
        <location evidence="12">Nucleus</location>
    </subcellularLocation>
</comment>
<dbReference type="SUPFAM" id="SSF51182">
    <property type="entry name" value="RmlC-like cupins"/>
    <property type="match status" value="1"/>
</dbReference>
<evidence type="ECO:0000256" key="12">
    <source>
        <dbReference type="HAMAP-Rule" id="MF_03154"/>
    </source>
</evidence>
<dbReference type="InterPro" id="IPR027496">
    <property type="entry name" value="ARD_euk"/>
</dbReference>
<comment type="function">
    <text evidence="12">Catalyzes 2 different reactions between oxygen and the acireductone 1,2-dihydroxy-3-keto-5-methylthiopentene (DHK-MTPene) depending upon the metal bound in the active site. Fe-containing acireductone dioxygenase (Fe-ARD) produces formate and 2-keto-4-methylthiobutyrate (KMTB), the alpha-ketoacid precursor of methionine in the methionine recycle pathway. Ni-containing acireductone dioxygenase (Ni-ARD) produces methylthiopropionate, carbon monoxide and formate, and does not lie on the methionine recycle pathway.</text>
</comment>
<evidence type="ECO:0000256" key="2">
    <source>
        <dbReference type="ARBA" id="ARBA00004413"/>
    </source>
</evidence>
<organism evidence="14 15">
    <name type="scientific">Porphyridium purpureum</name>
    <name type="common">Red alga</name>
    <name type="synonym">Porphyridium cruentum</name>
    <dbReference type="NCBI Taxonomy" id="35688"/>
    <lineage>
        <taxon>Eukaryota</taxon>
        <taxon>Rhodophyta</taxon>
        <taxon>Bangiophyceae</taxon>
        <taxon>Porphyridiales</taxon>
        <taxon>Porphyridiaceae</taxon>
        <taxon>Porphyridium</taxon>
    </lineage>
</organism>
<keyword evidence="6 12" id="KW-0479">Metal-binding</keyword>
<dbReference type="OrthoDB" id="1867259at2759"/>
<dbReference type="PANTHER" id="PTHR23418">
    <property type="entry name" value="ACIREDUCTONE DIOXYGENASE"/>
    <property type="match status" value="1"/>
</dbReference>
<evidence type="ECO:0000256" key="13">
    <source>
        <dbReference type="SAM" id="MobiDB-lite"/>
    </source>
</evidence>
<comment type="catalytic activity">
    <reaction evidence="12">
        <text>1,2-dihydroxy-5-(methylsulfanyl)pent-1-en-3-one + O2 = 3-(methylsulfanyl)propanoate + CO + formate + 2 H(+)</text>
        <dbReference type="Rhea" id="RHEA:14161"/>
        <dbReference type="ChEBI" id="CHEBI:15378"/>
        <dbReference type="ChEBI" id="CHEBI:15379"/>
        <dbReference type="ChEBI" id="CHEBI:15740"/>
        <dbReference type="ChEBI" id="CHEBI:17245"/>
        <dbReference type="ChEBI" id="CHEBI:49016"/>
        <dbReference type="ChEBI" id="CHEBI:49252"/>
        <dbReference type="EC" id="1.13.11.53"/>
    </reaction>
</comment>
<evidence type="ECO:0000256" key="5">
    <source>
        <dbReference type="ARBA" id="ARBA00022605"/>
    </source>
</evidence>
<dbReference type="GO" id="GO:0005634">
    <property type="term" value="C:nucleus"/>
    <property type="evidence" value="ECO:0007669"/>
    <property type="project" value="UniProtKB-SubCell"/>
</dbReference>
<keyword evidence="8 12" id="KW-0560">Oxidoreductase</keyword>
<dbReference type="Proteomes" id="UP000324585">
    <property type="component" value="Unassembled WGS sequence"/>
</dbReference>
<sequence length="217" mass="24627">MKCGITAAETRKSGKEGEGRKGATNTNMGKVVSGVATSEDVSAWYMDEEHSVDQRQPHKTDPVQSVDAATLEALGVVHWKLSGNEDDAELEQIRKDRGYSYKDVITVSPDTLPAYEQKIKMFYEEHLHSDEEIRYLLEGSGYFDVRDKQDRWIRIACPKGTMIILPEGIYHRFTLDHTNYAKAMRLFIGEPVWTPLNRPQESHESRVKYLTTFGAAA</sequence>
<name>A0A5J4Z7C9_PORPP</name>
<dbReference type="Gene3D" id="2.60.120.10">
    <property type="entry name" value="Jelly Rolls"/>
    <property type="match status" value="1"/>
</dbReference>
<evidence type="ECO:0000256" key="9">
    <source>
        <dbReference type="ARBA" id="ARBA00023004"/>
    </source>
</evidence>
<keyword evidence="4 12" id="KW-0533">Nickel</keyword>
<dbReference type="GO" id="GO:0005886">
    <property type="term" value="C:plasma membrane"/>
    <property type="evidence" value="ECO:0007669"/>
    <property type="project" value="UniProtKB-SubCell"/>
</dbReference>
<protein>
    <recommendedName>
        <fullName evidence="12">Acireductone dioxygenase</fullName>
    </recommendedName>
    <alternativeName>
        <fullName evidence="12">Acireductone dioxygenase (Fe(2+)-requiring)</fullName>
        <shortName evidence="12">ARD'</shortName>
        <shortName evidence="12">Fe-ARD</shortName>
        <ecNumber evidence="12">1.13.11.54</ecNumber>
    </alternativeName>
    <alternativeName>
        <fullName evidence="12">Acireductone dioxygenase (Ni(2+)-requiring)</fullName>
        <shortName evidence="12">ARD</shortName>
        <shortName evidence="12">Ni-ARD</shortName>
        <ecNumber evidence="12">1.13.11.53</ecNumber>
    </alternativeName>
</protein>
<keyword evidence="10 12" id="KW-0486">Methionine biosynthesis</keyword>
<keyword evidence="15" id="KW-1185">Reference proteome</keyword>
<dbReference type="InterPro" id="IPR004313">
    <property type="entry name" value="ARD"/>
</dbReference>
<dbReference type="FunFam" id="2.60.120.10:FF:000031">
    <property type="entry name" value="1,2-dihydroxy-3-keto-5-methylthiopentene dioxygenase"/>
    <property type="match status" value="1"/>
</dbReference>
<accession>A0A5J4Z7C9</accession>
<dbReference type="InterPro" id="IPR014710">
    <property type="entry name" value="RmlC-like_jellyroll"/>
</dbReference>
<dbReference type="EC" id="1.13.11.54" evidence="12"/>
<dbReference type="GO" id="GO:0005737">
    <property type="term" value="C:cytoplasm"/>
    <property type="evidence" value="ECO:0007669"/>
    <property type="project" value="UniProtKB-SubCell"/>
</dbReference>
<dbReference type="CDD" id="cd02232">
    <property type="entry name" value="cupin_ARD"/>
    <property type="match status" value="1"/>
</dbReference>
<evidence type="ECO:0000313" key="14">
    <source>
        <dbReference type="EMBL" id="KAA8498557.1"/>
    </source>
</evidence>
<dbReference type="PANTHER" id="PTHR23418:SF0">
    <property type="entry name" value="ACIREDUCTONE DIOXYGENASE"/>
    <property type="match status" value="1"/>
</dbReference>
<feature type="binding site" evidence="12">
    <location>
        <position position="132"/>
    </location>
    <ligand>
        <name>Ni(2+)</name>
        <dbReference type="ChEBI" id="CHEBI:49786"/>
        <note>for nickel-dependent acireductone dioxygenase activity</note>
    </ligand>
</feature>
<feature type="binding site" evidence="12">
    <location>
        <position position="128"/>
    </location>
    <ligand>
        <name>Fe(2+)</name>
        <dbReference type="ChEBI" id="CHEBI:29033"/>
        <note>for iron-dependent acireductone dioxygenase activity</note>
    </ligand>
</feature>
<reference evidence="15" key="1">
    <citation type="journal article" date="2019" name="Nat. Commun.">
        <title>Expansion of phycobilisome linker gene families in mesophilic red algae.</title>
        <authorList>
            <person name="Lee J."/>
            <person name="Kim D."/>
            <person name="Bhattacharya D."/>
            <person name="Yoon H.S."/>
        </authorList>
    </citation>
    <scope>NUCLEOTIDE SEQUENCE [LARGE SCALE GENOMIC DNA]</scope>
    <source>
        <strain evidence="15">CCMP 1328</strain>
    </source>
</reference>
<comment type="similarity">
    <text evidence="12">Belongs to the acireductone dioxygenase (ARD) family.</text>
</comment>